<comment type="caution">
    <text evidence="3">The sequence shown here is derived from an EMBL/GenBank/DDBJ whole genome shotgun (WGS) entry which is preliminary data.</text>
</comment>
<dbReference type="Pfam" id="PF14478">
    <property type="entry name" value="DUF4430"/>
    <property type="match status" value="1"/>
</dbReference>
<gene>
    <name evidence="3" type="ORF">FDF74_04120</name>
</gene>
<name>A0A6M0R9W6_9CLOT</name>
<feature type="compositionally biased region" description="Low complexity" evidence="1">
    <location>
        <begin position="104"/>
        <end position="114"/>
    </location>
</feature>
<feature type="compositionally biased region" description="Polar residues" evidence="1">
    <location>
        <begin position="115"/>
        <end position="125"/>
    </location>
</feature>
<feature type="compositionally biased region" description="Basic and acidic residues" evidence="1">
    <location>
        <begin position="87"/>
        <end position="103"/>
    </location>
</feature>
<evidence type="ECO:0000313" key="3">
    <source>
        <dbReference type="EMBL" id="NEZ46399.1"/>
    </source>
</evidence>
<keyword evidence="4" id="KW-1185">Reference proteome</keyword>
<feature type="compositionally biased region" description="Basic and acidic residues" evidence="1">
    <location>
        <begin position="47"/>
        <end position="60"/>
    </location>
</feature>
<evidence type="ECO:0000259" key="2">
    <source>
        <dbReference type="Pfam" id="PF14478"/>
    </source>
</evidence>
<protein>
    <submittedName>
        <fullName evidence="3">DUF4430 domain-containing protein</fullName>
    </submittedName>
</protein>
<dbReference type="InterPro" id="IPR027954">
    <property type="entry name" value="Transcobalamin-like_C"/>
</dbReference>
<feature type="domain" description="Transcobalamin-like C-terminal" evidence="2">
    <location>
        <begin position="159"/>
        <end position="216"/>
    </location>
</feature>
<organism evidence="3 4">
    <name type="scientific">Clostridium niameyense</name>
    <dbReference type="NCBI Taxonomy" id="1622073"/>
    <lineage>
        <taxon>Bacteria</taxon>
        <taxon>Bacillati</taxon>
        <taxon>Bacillota</taxon>
        <taxon>Clostridia</taxon>
        <taxon>Eubacteriales</taxon>
        <taxon>Clostridiaceae</taxon>
        <taxon>Clostridium</taxon>
    </lineage>
</organism>
<dbReference type="Gene3D" id="2.170.130.30">
    <property type="match status" value="1"/>
</dbReference>
<evidence type="ECO:0000256" key="1">
    <source>
        <dbReference type="SAM" id="MobiDB-lite"/>
    </source>
</evidence>
<proteinExistence type="predicted"/>
<dbReference type="Proteomes" id="UP000473885">
    <property type="component" value="Unassembled WGS sequence"/>
</dbReference>
<dbReference type="EMBL" id="SXDP01000002">
    <property type="protein sequence ID" value="NEZ46399.1"/>
    <property type="molecule type" value="Genomic_DNA"/>
</dbReference>
<sequence>MKKKIVLSLMVILISIGTILGAKSVEKSMINPNDNNRQISTQRKNTTVKDKNEKKQENKENNNLNSTQENKSSKKSNKTSTNTQPKQKSDNVSKENNNSKEKSSPQSKNNNNISENKTQTPNILIQDETTGKTITSTYIDFSNNPSVGEVTIKVMQGRYEATGYGDNIYFSSIAGINEKSKGPLSGWCYYVNGVKASKSAGAYKLKAGDSLIWKFVKDGVNN</sequence>
<dbReference type="AlphaFoldDB" id="A0A6M0R9W6"/>
<accession>A0A6M0R9W6</accession>
<feature type="compositionally biased region" description="Low complexity" evidence="1">
    <location>
        <begin position="61"/>
        <end position="70"/>
    </location>
</feature>
<dbReference type="RefSeq" id="WP_163248633.1">
    <property type="nucleotide sequence ID" value="NZ_SXDP01000002.1"/>
</dbReference>
<feature type="region of interest" description="Disordered" evidence="1">
    <location>
        <begin position="29"/>
        <end position="125"/>
    </location>
</feature>
<evidence type="ECO:0000313" key="4">
    <source>
        <dbReference type="Proteomes" id="UP000473885"/>
    </source>
</evidence>
<feature type="compositionally biased region" description="Polar residues" evidence="1">
    <location>
        <begin position="30"/>
        <end position="45"/>
    </location>
</feature>
<reference evidence="3 4" key="1">
    <citation type="submission" date="2019-04" db="EMBL/GenBank/DDBJ databases">
        <title>Genome sequencing of Clostridium botulinum Groups I-IV and Clostridium butyricum.</title>
        <authorList>
            <person name="Brunt J."/>
            <person name="Van Vliet A.H.M."/>
            <person name="Stringer S.C."/>
            <person name="Carter A.T."/>
            <person name="Peck M.W."/>
        </authorList>
    </citation>
    <scope>NUCLEOTIDE SEQUENCE [LARGE SCALE GENOMIC DNA]</scope>
    <source>
        <strain evidence="3 4">IFR 18/094</strain>
    </source>
</reference>